<proteinExistence type="predicted"/>
<keyword evidence="1" id="KW-1133">Transmembrane helix</keyword>
<organism evidence="2 3">
    <name type="scientific">Candidatus Uhrbacteria bacterium GW2011_GWF2_39_13</name>
    <dbReference type="NCBI Taxonomy" id="1618995"/>
    <lineage>
        <taxon>Bacteria</taxon>
        <taxon>Candidatus Uhriibacteriota</taxon>
    </lineage>
</organism>
<evidence type="ECO:0000313" key="3">
    <source>
        <dbReference type="Proteomes" id="UP000033935"/>
    </source>
</evidence>
<dbReference type="EMBL" id="LBWG01000001">
    <property type="protein sequence ID" value="KKR05054.1"/>
    <property type="molecule type" value="Genomic_DNA"/>
</dbReference>
<protein>
    <submittedName>
        <fullName evidence="2">Uncharacterized protein</fullName>
    </submittedName>
</protein>
<evidence type="ECO:0000313" key="2">
    <source>
        <dbReference type="EMBL" id="KKR05054.1"/>
    </source>
</evidence>
<name>A0A0G0MLV6_9BACT</name>
<feature type="transmembrane region" description="Helical" evidence="1">
    <location>
        <begin position="73"/>
        <end position="95"/>
    </location>
</feature>
<reference evidence="2 3" key="1">
    <citation type="journal article" date="2015" name="Nature">
        <title>rRNA introns, odd ribosomes, and small enigmatic genomes across a large radiation of phyla.</title>
        <authorList>
            <person name="Brown C.T."/>
            <person name="Hug L.A."/>
            <person name="Thomas B.C."/>
            <person name="Sharon I."/>
            <person name="Castelle C.J."/>
            <person name="Singh A."/>
            <person name="Wilkins M.J."/>
            <person name="Williams K.H."/>
            <person name="Banfield J.F."/>
        </authorList>
    </citation>
    <scope>NUCLEOTIDE SEQUENCE [LARGE SCALE GENOMIC DNA]</scope>
</reference>
<gene>
    <name evidence="2" type="ORF">UT30_C0001G0013</name>
</gene>
<evidence type="ECO:0000256" key="1">
    <source>
        <dbReference type="SAM" id="Phobius"/>
    </source>
</evidence>
<accession>A0A0G0MLV6</accession>
<dbReference type="Proteomes" id="UP000033935">
    <property type="component" value="Unassembled WGS sequence"/>
</dbReference>
<dbReference type="AlphaFoldDB" id="A0A0G0MLV6"/>
<keyword evidence="1" id="KW-0812">Transmembrane</keyword>
<comment type="caution">
    <text evidence="2">The sequence shown here is derived from an EMBL/GenBank/DDBJ whole genome shotgun (WGS) entry which is preliminary data.</text>
</comment>
<sequence length="97" mass="10480">MDKVIAENYGKTGLSVSEKTGFEAMAQDYLARGVVIMELNEKLDACRHRLPVSRNCESTLARTSYYNASRSSLLIFLAGCVAGSGFTLTVVSVLLGL</sequence>
<keyword evidence="1" id="KW-0472">Membrane</keyword>